<feature type="signal peptide" evidence="3">
    <location>
        <begin position="1"/>
        <end position="20"/>
    </location>
</feature>
<evidence type="ECO:0000256" key="3">
    <source>
        <dbReference type="SAM" id="SignalP"/>
    </source>
</evidence>
<organism evidence="5 6">
    <name type="scientific">Artemisia annua</name>
    <name type="common">Sweet wormwood</name>
    <dbReference type="NCBI Taxonomy" id="35608"/>
    <lineage>
        <taxon>Eukaryota</taxon>
        <taxon>Viridiplantae</taxon>
        <taxon>Streptophyta</taxon>
        <taxon>Embryophyta</taxon>
        <taxon>Tracheophyta</taxon>
        <taxon>Spermatophyta</taxon>
        <taxon>Magnoliopsida</taxon>
        <taxon>eudicotyledons</taxon>
        <taxon>Gunneridae</taxon>
        <taxon>Pentapetalae</taxon>
        <taxon>asterids</taxon>
        <taxon>campanulids</taxon>
        <taxon>Asterales</taxon>
        <taxon>Asteraceae</taxon>
        <taxon>Asteroideae</taxon>
        <taxon>Anthemideae</taxon>
        <taxon>Artemisiinae</taxon>
        <taxon>Artemisia</taxon>
    </lineage>
</organism>
<dbReference type="PANTHER" id="PTHR32099:SF30">
    <property type="entry name" value="OS03G0564600 PROTEIN"/>
    <property type="match status" value="1"/>
</dbReference>
<keyword evidence="6" id="KW-1185">Reference proteome</keyword>
<protein>
    <submittedName>
        <fullName evidence="5">Gnk2-like domain-containing protein</fullName>
    </submittedName>
</protein>
<dbReference type="PROSITE" id="PS51473">
    <property type="entry name" value="GNK2"/>
    <property type="match status" value="2"/>
</dbReference>
<reference evidence="5 6" key="1">
    <citation type="journal article" date="2018" name="Mol. Plant">
        <title>The genome of Artemisia annua provides insight into the evolution of Asteraceae family and artemisinin biosynthesis.</title>
        <authorList>
            <person name="Shen Q."/>
            <person name="Zhang L."/>
            <person name="Liao Z."/>
            <person name="Wang S."/>
            <person name="Yan T."/>
            <person name="Shi P."/>
            <person name="Liu M."/>
            <person name="Fu X."/>
            <person name="Pan Q."/>
            <person name="Wang Y."/>
            <person name="Lv Z."/>
            <person name="Lu X."/>
            <person name="Zhang F."/>
            <person name="Jiang W."/>
            <person name="Ma Y."/>
            <person name="Chen M."/>
            <person name="Hao X."/>
            <person name="Li L."/>
            <person name="Tang Y."/>
            <person name="Lv G."/>
            <person name="Zhou Y."/>
            <person name="Sun X."/>
            <person name="Brodelius P.E."/>
            <person name="Rose J.K.C."/>
            <person name="Tang K."/>
        </authorList>
    </citation>
    <scope>NUCLEOTIDE SEQUENCE [LARGE SCALE GENOMIC DNA]</scope>
    <source>
        <strain evidence="6">cv. Huhao1</strain>
        <tissue evidence="5">Leaf</tissue>
    </source>
</reference>
<dbReference type="Pfam" id="PF01657">
    <property type="entry name" value="Stress-antifung"/>
    <property type="match status" value="2"/>
</dbReference>
<dbReference type="CDD" id="cd23509">
    <property type="entry name" value="Gnk2-like"/>
    <property type="match status" value="2"/>
</dbReference>
<sequence>MMKFMLFIALFLIKLGSSHCQCSNSSAEFKTNLRTLLDLLSKNAPLHDGFYNASVGNKPDQVFGILHCRANISRNDCANCYRHPIGVSDYCPMKNEREIFSNTCTMKYSEENSFGIWSLSSVTTFGNNGLDDPLVYSKGFSMMQDIARTVPDQTLMYQAAEIDVGVNGKRYGLAQCGRDLSKLNCQNCLEKRLEANLRSYTENRTGWEILGVGCSMWYSNVSLGVTPLPPPQSRVPPGEPSVSSGKLLLPYSVF</sequence>
<proteinExistence type="predicted"/>
<name>A0A2U1L7K7_ARTAN</name>
<feature type="chain" id="PRO_5015712146" evidence="3">
    <location>
        <begin position="21"/>
        <end position="254"/>
    </location>
</feature>
<evidence type="ECO:0000313" key="5">
    <source>
        <dbReference type="EMBL" id="PWA44974.1"/>
    </source>
</evidence>
<dbReference type="OrthoDB" id="1731016at2759"/>
<keyword evidence="1 3" id="KW-0732">Signal</keyword>
<evidence type="ECO:0000256" key="2">
    <source>
        <dbReference type="ARBA" id="ARBA00022737"/>
    </source>
</evidence>
<keyword evidence="2" id="KW-0677">Repeat</keyword>
<gene>
    <name evidence="5" type="ORF">CTI12_AA524140</name>
</gene>
<dbReference type="InterPro" id="IPR002902">
    <property type="entry name" value="GNK2"/>
</dbReference>
<feature type="domain" description="Gnk2-homologous" evidence="4">
    <location>
        <begin position="11"/>
        <end position="113"/>
    </location>
</feature>
<evidence type="ECO:0000259" key="4">
    <source>
        <dbReference type="PROSITE" id="PS51473"/>
    </source>
</evidence>
<dbReference type="PANTHER" id="PTHR32099">
    <property type="entry name" value="CYSTEINE-RICH REPEAT SECRETORY PROTEIN"/>
    <property type="match status" value="1"/>
</dbReference>
<comment type="caution">
    <text evidence="5">The sequence shown here is derived from an EMBL/GenBank/DDBJ whole genome shotgun (WGS) entry which is preliminary data.</text>
</comment>
<dbReference type="Proteomes" id="UP000245207">
    <property type="component" value="Unassembled WGS sequence"/>
</dbReference>
<feature type="domain" description="Gnk2-homologous" evidence="4">
    <location>
        <begin position="117"/>
        <end position="223"/>
    </location>
</feature>
<dbReference type="Gene3D" id="3.30.430.20">
    <property type="entry name" value="Gnk2 domain, C-X8-C-X2-C motif"/>
    <property type="match status" value="2"/>
</dbReference>
<evidence type="ECO:0000256" key="1">
    <source>
        <dbReference type="ARBA" id="ARBA00022729"/>
    </source>
</evidence>
<accession>A0A2U1L7K7</accession>
<dbReference type="InterPro" id="IPR038408">
    <property type="entry name" value="GNK2_sf"/>
</dbReference>
<dbReference type="EMBL" id="PKPP01011009">
    <property type="protein sequence ID" value="PWA44974.1"/>
    <property type="molecule type" value="Genomic_DNA"/>
</dbReference>
<dbReference type="AlphaFoldDB" id="A0A2U1L7K7"/>
<dbReference type="STRING" id="35608.A0A2U1L7K7"/>
<evidence type="ECO:0000313" key="6">
    <source>
        <dbReference type="Proteomes" id="UP000245207"/>
    </source>
</evidence>